<organism evidence="2 3">
    <name type="scientific">Postia placenta MAD-698-R-SB12</name>
    <dbReference type="NCBI Taxonomy" id="670580"/>
    <lineage>
        <taxon>Eukaryota</taxon>
        <taxon>Fungi</taxon>
        <taxon>Dikarya</taxon>
        <taxon>Basidiomycota</taxon>
        <taxon>Agaricomycotina</taxon>
        <taxon>Agaricomycetes</taxon>
        <taxon>Polyporales</taxon>
        <taxon>Adustoporiaceae</taxon>
        <taxon>Rhodonia</taxon>
    </lineage>
</organism>
<reference evidence="2 3" key="1">
    <citation type="submission" date="2017-04" db="EMBL/GenBank/DDBJ databases">
        <title>Genome Sequence of the Model Brown-Rot Fungus Postia placenta SB12.</title>
        <authorList>
            <consortium name="DOE Joint Genome Institute"/>
            <person name="Gaskell J."/>
            <person name="Kersten P."/>
            <person name="Larrondo L.F."/>
            <person name="Canessa P."/>
            <person name="Martinez D."/>
            <person name="Hibbett D."/>
            <person name="Schmoll M."/>
            <person name="Kubicek C.P."/>
            <person name="Martinez A.T."/>
            <person name="Yadav J."/>
            <person name="Master E."/>
            <person name="Magnuson J.K."/>
            <person name="James T."/>
            <person name="Yaver D."/>
            <person name="Berka R."/>
            <person name="Labutti K."/>
            <person name="Lipzen A."/>
            <person name="Aerts A."/>
            <person name="Barry K."/>
            <person name="Henrissat B."/>
            <person name="Blanchette R."/>
            <person name="Grigoriev I."/>
            <person name="Cullen D."/>
        </authorList>
    </citation>
    <scope>NUCLEOTIDE SEQUENCE [LARGE SCALE GENOMIC DNA]</scope>
    <source>
        <strain evidence="2 3">MAD-698-R-SB12</strain>
    </source>
</reference>
<evidence type="ECO:0000313" key="3">
    <source>
        <dbReference type="Proteomes" id="UP000194127"/>
    </source>
</evidence>
<keyword evidence="3" id="KW-1185">Reference proteome</keyword>
<sequence length="352" mass="38233">MFHPPPIVATCQGFVHAFDSKDLLDVYLTEGPSSLIFACEQQPCPNRTPRLINQDYEHYKAIRRVQHPLGPHSIHASRSASWHSHTVSPSSHLPQTVASTSQGGGDPDLPPDPAQEPESDKSASEEEVSKPEPTLHGWAADRRQAPLGPDTPLFGSRILPSTSTQSPNTLISPSTLFDTFDGARFAPSHTDVAGLSRLGIEPRGMPSMTATGPKWPYVALHLRIQHDVTLPMDLVAWSLLDGDAHMWATPFFAQLVLVQIGTQGATTPFANEAAFATAFKACFGNLNDKAAAQVELAKLCADKSLHEKCTAVEFSALFKGLADQSGYGDHDKYLSGIPSRVYRKIDLETFTT</sequence>
<dbReference type="RefSeq" id="XP_024335367.1">
    <property type="nucleotide sequence ID" value="XM_024486672.1"/>
</dbReference>
<accession>A0A1X6MQY9</accession>
<name>A0A1X6MQY9_9APHY</name>
<feature type="region of interest" description="Disordered" evidence="1">
    <location>
        <begin position="71"/>
        <end position="170"/>
    </location>
</feature>
<feature type="compositionally biased region" description="Basic and acidic residues" evidence="1">
    <location>
        <begin position="118"/>
        <end position="130"/>
    </location>
</feature>
<dbReference type="OrthoDB" id="3064660at2759"/>
<evidence type="ECO:0000256" key="1">
    <source>
        <dbReference type="SAM" id="MobiDB-lite"/>
    </source>
</evidence>
<dbReference type="Proteomes" id="UP000194127">
    <property type="component" value="Unassembled WGS sequence"/>
</dbReference>
<dbReference type="AlphaFoldDB" id="A0A1X6MQY9"/>
<feature type="compositionally biased region" description="Polar residues" evidence="1">
    <location>
        <begin position="76"/>
        <end position="101"/>
    </location>
</feature>
<evidence type="ECO:0000313" key="2">
    <source>
        <dbReference type="EMBL" id="OSX58573.1"/>
    </source>
</evidence>
<gene>
    <name evidence="2" type="ORF">POSPLADRAFT_1152621</name>
</gene>
<protein>
    <submittedName>
        <fullName evidence="2">Uncharacterized protein</fullName>
    </submittedName>
</protein>
<dbReference type="EMBL" id="KZ110604">
    <property type="protein sequence ID" value="OSX58573.1"/>
    <property type="molecule type" value="Genomic_DNA"/>
</dbReference>
<feature type="compositionally biased region" description="Polar residues" evidence="1">
    <location>
        <begin position="159"/>
        <end position="170"/>
    </location>
</feature>
<dbReference type="GeneID" id="36331621"/>
<proteinExistence type="predicted"/>